<proteinExistence type="predicted"/>
<reference evidence="1" key="1">
    <citation type="submission" date="2021-03" db="EMBL/GenBank/DDBJ databases">
        <authorList>
            <person name="Urzo M.L.R."/>
            <person name="Cope A.E."/>
            <person name="Guinto T.D."/>
            <person name="Kondo H."/>
            <person name="Suzuki N."/>
        </authorList>
    </citation>
    <scope>NUCLEOTIDE SEQUENCE</scope>
    <source>
        <strain evidence="1">4192_NGS_MO</strain>
    </source>
</reference>
<gene>
    <name evidence="1" type="primary">hypothetical protein</name>
</gene>
<organism evidence="1">
    <name type="scientific">Magnaporthe oryzae polymycovirus 1</name>
    <dbReference type="NCBI Taxonomy" id="2509266"/>
    <lineage>
        <taxon>Viruses</taxon>
        <taxon>Riboviria</taxon>
        <taxon>Riboviria incertae sedis</taxon>
        <taxon>Polymycoviridae</taxon>
        <taxon>Polymycovirus</taxon>
        <taxon>Polymycovirus magnaporthis</taxon>
    </lineage>
</organism>
<dbReference type="EMBL" id="MW752176">
    <property type="protein sequence ID" value="QVU39978.1"/>
    <property type="molecule type" value="Genomic_RNA"/>
</dbReference>
<evidence type="ECO:0000313" key="1">
    <source>
        <dbReference type="EMBL" id="QVU39978.1"/>
    </source>
</evidence>
<sequence>MADLTRLRSILLDTATPAAQVGMALYHMFPAPDANTLLDSQSVRQAVLWLSSAPVALYGSVVGAAGVQPSDFARLLDNLDDSTAARAATIAHAMVARDREWDRTVRDGYQTQVSVHGPGSARVDAQTSVEFAALDALTDAGYAGIDDAVAAFADLRRVVVKSTCVIRSTQLARSRHAVIARFPLSDGTVRLVFTPWCLSRRSALAVAGLLVSDVRRGVLRDRVVRRALTVTTFAARTNLQAVRDLTGPALALLTRYAYDPVRMALVSDDGVEQQTVGSRLPHVTVAFAAIFSSGSSDPLIALARARFDLANGLPNLNMNSSARQYFEYAEDPFSDVVLFSAALAQARRQREESEHGHRVNKGAMLGYVARGRTALDRNTSACVNRIEETVVTLRARGHEPSSYIMVVEWGGAINIATVLASAAVAGIDMALDVADSGIDLPGADIYGDDDDPAHHYQLYLARASSMNLPRMPTVEYTKGTPLVVKLESVLSAVKAASDKRLVYVHGGIARERQVPISTAIDCNNRLEALSHVIADPPPLLYTSEILLPPFCVHSYQCTAEALLETAGLVDDTCDQCELVSRACAVLSSILDRPGVRLVKARSMYAHNSHFGVEVFPGEVDLSHDTATTTDACVAANVLRNHSYNTPPPEGDPSKDVTSPELMELTRPIIEMVSAAMSGGPVAKVSAERAEQVAASIA</sequence>
<name>A0A8E7DL90_9VIRU</name>
<accession>A0A8E7DL90</accession>
<protein>
    <submittedName>
        <fullName evidence="1">Uncharacterized protein</fullName>
    </submittedName>
</protein>